<feature type="region of interest" description="Disordered" evidence="1">
    <location>
        <begin position="77"/>
        <end position="176"/>
    </location>
</feature>
<keyword evidence="2" id="KW-1133">Transmembrane helix</keyword>
<evidence type="ECO:0000313" key="4">
    <source>
        <dbReference type="EMBL" id="CEL69342.1"/>
    </source>
</evidence>
<sequence length="319" mass="34251">MMAFTSFGAACVAFRHPSTAHLAFAVLCLTFQCLSPSAPASSPAVSYAAAQLDDAAAQVATVSDDSRRFLSLEDSTVSSSLRGQKRGDPLSLPFPTVSGIRASGATQEVEGKRVSERTRTRRRSTGEISRRASRKTSRNSGNELLDLLRGTVPTRDGEERQQAGEVGAGRHATPLDEKKRVEDAMQATEPQTPQLTRQQVVKGGERHAQTQNGRKRVKITRRQWLKTLFFFALSCLRLSATYFLVTAFNSGLLMVLAYAGVGSFLGLLYSVIFGGLLLTFLLSSLGSAVAALIILLVTEVSSEADSTQSPAATAAPTRH</sequence>
<evidence type="ECO:0000256" key="2">
    <source>
        <dbReference type="SAM" id="Phobius"/>
    </source>
</evidence>
<feature type="transmembrane region" description="Helical" evidence="2">
    <location>
        <begin position="278"/>
        <end position="297"/>
    </location>
</feature>
<reference evidence="4" key="1">
    <citation type="journal article" date="2015" name="PLoS ONE">
        <title>Comprehensive Evaluation of Toxoplasma gondii VEG and Neospora caninum LIV Genomes with Tachyzoite Stage Transcriptome and Proteome Defines Novel Transcript Features.</title>
        <authorList>
            <person name="Ramaprasad A."/>
            <person name="Mourier T."/>
            <person name="Naeem R."/>
            <person name="Malas T.B."/>
            <person name="Moussa E."/>
            <person name="Panigrahi A."/>
            <person name="Vermont S.J."/>
            <person name="Otto T.D."/>
            <person name="Wastling J."/>
            <person name="Pain A."/>
        </authorList>
    </citation>
    <scope>NUCLEOTIDE SEQUENCE</scope>
    <source>
        <strain evidence="4">Liverpool</strain>
    </source>
</reference>
<accession>A0A0F7UMB5</accession>
<organism evidence="4">
    <name type="scientific">Neospora caninum (strain Liverpool)</name>
    <dbReference type="NCBI Taxonomy" id="572307"/>
    <lineage>
        <taxon>Eukaryota</taxon>
        <taxon>Sar</taxon>
        <taxon>Alveolata</taxon>
        <taxon>Apicomplexa</taxon>
        <taxon>Conoidasida</taxon>
        <taxon>Coccidia</taxon>
        <taxon>Eucoccidiorida</taxon>
        <taxon>Eimeriorina</taxon>
        <taxon>Sarcocystidae</taxon>
        <taxon>Neospora</taxon>
    </lineage>
</organism>
<keyword evidence="3" id="KW-0732">Signal</keyword>
<feature type="chain" id="PRO_5002523472" description="Transmembrane protein" evidence="3">
    <location>
        <begin position="41"/>
        <end position="319"/>
    </location>
</feature>
<name>A0A0F7UMB5_NEOCL</name>
<evidence type="ECO:0008006" key="5">
    <source>
        <dbReference type="Google" id="ProtNLM"/>
    </source>
</evidence>
<protein>
    <recommendedName>
        <fullName evidence="5">Transmembrane protein</fullName>
    </recommendedName>
</protein>
<keyword evidence="2" id="KW-0812">Transmembrane</keyword>
<evidence type="ECO:0000256" key="3">
    <source>
        <dbReference type="SAM" id="SignalP"/>
    </source>
</evidence>
<dbReference type="AlphaFoldDB" id="A0A0F7UMB5"/>
<gene>
    <name evidence="4" type="ORF">BN1204_050540</name>
</gene>
<proteinExistence type="predicted"/>
<evidence type="ECO:0000256" key="1">
    <source>
        <dbReference type="SAM" id="MobiDB-lite"/>
    </source>
</evidence>
<feature type="transmembrane region" description="Helical" evidence="2">
    <location>
        <begin position="252"/>
        <end position="272"/>
    </location>
</feature>
<keyword evidence="2" id="KW-0472">Membrane</keyword>
<feature type="signal peptide" evidence="3">
    <location>
        <begin position="1"/>
        <end position="40"/>
    </location>
</feature>
<feature type="transmembrane region" description="Helical" evidence="2">
    <location>
        <begin position="224"/>
        <end position="245"/>
    </location>
</feature>
<feature type="compositionally biased region" description="Basic and acidic residues" evidence="1">
    <location>
        <begin position="109"/>
        <end position="130"/>
    </location>
</feature>
<dbReference type="EMBL" id="LN714485">
    <property type="protein sequence ID" value="CEL69342.1"/>
    <property type="molecule type" value="Genomic_DNA"/>
</dbReference>